<evidence type="ECO:0000256" key="7">
    <source>
        <dbReference type="ARBA" id="ARBA00022824"/>
    </source>
</evidence>
<name>A0A9K3L3J6_9STRA</name>
<dbReference type="PANTHER" id="PTHR12413:SF2">
    <property type="entry name" value="DOLICHYL PYROPHOSPHATE GLC1MAN9GLCNAC2 ALPHA-1,3-GLUCOSYLTRANSFERASE-RELATED"/>
    <property type="match status" value="1"/>
</dbReference>
<feature type="transmembrane region" description="Helical" evidence="10">
    <location>
        <begin position="440"/>
        <end position="458"/>
    </location>
</feature>
<keyword evidence="4 10" id="KW-0328">Glycosyltransferase</keyword>
<dbReference type="GO" id="GO:0005789">
    <property type="term" value="C:endoplasmic reticulum membrane"/>
    <property type="evidence" value="ECO:0007669"/>
    <property type="project" value="UniProtKB-SubCell"/>
</dbReference>
<comment type="caution">
    <text evidence="12">The sequence shown here is derived from an EMBL/GenBank/DDBJ whole genome shotgun (WGS) entry which is preliminary data.</text>
</comment>
<dbReference type="Pfam" id="PF03155">
    <property type="entry name" value="Alg6_Alg8"/>
    <property type="match status" value="1"/>
</dbReference>
<feature type="transmembrane region" description="Helical" evidence="10">
    <location>
        <begin position="217"/>
        <end position="234"/>
    </location>
</feature>
<dbReference type="AlphaFoldDB" id="A0A9K3L3J6"/>
<proteinExistence type="inferred from homology"/>
<dbReference type="GO" id="GO:0006487">
    <property type="term" value="P:protein N-linked glycosylation"/>
    <property type="evidence" value="ECO:0007669"/>
    <property type="project" value="TreeGrafter"/>
</dbReference>
<evidence type="ECO:0000256" key="6">
    <source>
        <dbReference type="ARBA" id="ARBA00022692"/>
    </source>
</evidence>
<feature type="transmembrane region" description="Helical" evidence="10">
    <location>
        <begin position="488"/>
        <end position="506"/>
    </location>
</feature>
<comment type="pathway">
    <text evidence="2 10">Protein modification; protein glycosylation.</text>
</comment>
<dbReference type="Proteomes" id="UP000693970">
    <property type="component" value="Unassembled WGS sequence"/>
</dbReference>
<keyword evidence="8 10" id="KW-1133">Transmembrane helix</keyword>
<keyword evidence="5 10" id="KW-0808">Transferase</keyword>
<feature type="compositionally biased region" description="Basic and acidic residues" evidence="11">
    <location>
        <begin position="31"/>
        <end position="46"/>
    </location>
</feature>
<keyword evidence="6 10" id="KW-0812">Transmembrane</keyword>
<evidence type="ECO:0000256" key="5">
    <source>
        <dbReference type="ARBA" id="ARBA00022679"/>
    </source>
</evidence>
<feature type="transmembrane region" description="Helical" evidence="10">
    <location>
        <begin position="190"/>
        <end position="211"/>
    </location>
</feature>
<dbReference type="EMBL" id="JAGRRH010000016">
    <property type="protein sequence ID" value="KAG7354842.1"/>
    <property type="molecule type" value="Genomic_DNA"/>
</dbReference>
<protein>
    <recommendedName>
        <fullName evidence="10">Alpha-1,3-glucosyltransferase</fullName>
        <ecNumber evidence="10">2.4.1.-</ecNumber>
    </recommendedName>
</protein>
<evidence type="ECO:0000256" key="8">
    <source>
        <dbReference type="ARBA" id="ARBA00022989"/>
    </source>
</evidence>
<evidence type="ECO:0000256" key="2">
    <source>
        <dbReference type="ARBA" id="ARBA00004922"/>
    </source>
</evidence>
<accession>A0A9K3L3J6</accession>
<feature type="transmembrane region" description="Helical" evidence="10">
    <location>
        <begin position="566"/>
        <end position="591"/>
    </location>
</feature>
<dbReference type="PANTHER" id="PTHR12413">
    <property type="entry name" value="DOLICHYL GLYCOSYLTRANSFERASE"/>
    <property type="match status" value="1"/>
</dbReference>
<feature type="transmembrane region" description="Helical" evidence="10">
    <location>
        <begin position="272"/>
        <end position="301"/>
    </location>
</feature>
<feature type="region of interest" description="Disordered" evidence="11">
    <location>
        <begin position="1"/>
        <end position="74"/>
    </location>
</feature>
<feature type="transmembrane region" description="Helical" evidence="10">
    <location>
        <begin position="541"/>
        <end position="560"/>
    </location>
</feature>
<evidence type="ECO:0000256" key="9">
    <source>
        <dbReference type="ARBA" id="ARBA00023136"/>
    </source>
</evidence>
<sequence length="603" mass="68173">MSSDRAATPQQHRRHGQHQQQQGTNAQMHVHRNDPRMLHDDHERQQHLHHMTPSRRTVLSSSPSPSPSPSSGLPTFLGHPSKVLPPLLVLLTCIKLLLLPSSVYRSTDFDVHRNWLAITKQLPLSEWYFDDVQGGTVHTLDYPPGFAFFEYLWSHSPLTSLLLPTDDRCLELLPDNDNTPSDACVLFQRLTVIISDVILWMGAYACCHAMHPTQTPIAVVSFLLIVFNPALLWLDHVHFQYNGMLLGILLASMACLIMGNNVCNTSTWAYNIYHLAGAALFALLLNLKHLYLALAPLYFCYLLERYCLTSTDAYGVTTKRFLFGKFFVLALVTGITLVLPWIPFVLVDTNYPQRQLLQILSRLFPFGRGLVHDYWAANLWAVYTFTNKVLRFAVTKLPMPVAAYVQDWYLPEPSPLICAILLFLSIVPGMQVASARLSNVKLVEAVVYVSFCSFMLSYHVHEKAILTTLIPLTLLVGPGGHRYEIHNILFWHTTVWGLLGLFPLLYRPVELSLKLFSYVGYLGLAAELLQTPPKWTYEIEFSTFATVAAVIVLLEFVPVWGKWEFLPLMVTSIACAFGLLGCWGMSLRLLITEERKHLGSPNS</sequence>
<evidence type="ECO:0000256" key="11">
    <source>
        <dbReference type="SAM" id="MobiDB-lite"/>
    </source>
</evidence>
<evidence type="ECO:0000256" key="1">
    <source>
        <dbReference type="ARBA" id="ARBA00004477"/>
    </source>
</evidence>
<keyword evidence="7 10" id="KW-0256">Endoplasmic reticulum</keyword>
<comment type="similarity">
    <text evidence="3 10">Belongs to the ALG6/ALG8 glucosyltransferase family.</text>
</comment>
<comment type="subcellular location">
    <subcellularLocation>
        <location evidence="1 10">Endoplasmic reticulum membrane</location>
        <topology evidence="1 10">Multi-pass membrane protein</topology>
    </subcellularLocation>
</comment>
<feature type="transmembrane region" description="Helical" evidence="10">
    <location>
        <begin position="322"/>
        <end position="342"/>
    </location>
</feature>
<organism evidence="12 13">
    <name type="scientific">Nitzschia inconspicua</name>
    <dbReference type="NCBI Taxonomy" id="303405"/>
    <lineage>
        <taxon>Eukaryota</taxon>
        <taxon>Sar</taxon>
        <taxon>Stramenopiles</taxon>
        <taxon>Ochrophyta</taxon>
        <taxon>Bacillariophyta</taxon>
        <taxon>Bacillariophyceae</taxon>
        <taxon>Bacillariophycidae</taxon>
        <taxon>Bacillariales</taxon>
        <taxon>Bacillariaceae</taxon>
        <taxon>Nitzschia</taxon>
    </lineage>
</organism>
<evidence type="ECO:0000313" key="13">
    <source>
        <dbReference type="Proteomes" id="UP000693970"/>
    </source>
</evidence>
<feature type="transmembrane region" description="Helical" evidence="10">
    <location>
        <begin position="414"/>
        <end position="433"/>
    </location>
</feature>
<dbReference type="InterPro" id="IPR004856">
    <property type="entry name" value="Glyco_trans_ALG6/ALG8"/>
</dbReference>
<reference evidence="12" key="2">
    <citation type="submission" date="2021-04" db="EMBL/GenBank/DDBJ databases">
        <authorList>
            <person name="Podell S."/>
        </authorList>
    </citation>
    <scope>NUCLEOTIDE SEQUENCE</scope>
    <source>
        <strain evidence="12">Hildebrandi</strain>
    </source>
</reference>
<feature type="transmembrane region" description="Helical" evidence="10">
    <location>
        <begin position="241"/>
        <end position="260"/>
    </location>
</feature>
<gene>
    <name evidence="12" type="ORF">IV203_004198</name>
</gene>
<reference evidence="12" key="1">
    <citation type="journal article" date="2021" name="Sci. Rep.">
        <title>Diploid genomic architecture of Nitzschia inconspicua, an elite biomass production diatom.</title>
        <authorList>
            <person name="Oliver A."/>
            <person name="Podell S."/>
            <person name="Pinowska A."/>
            <person name="Traller J.C."/>
            <person name="Smith S.R."/>
            <person name="McClure R."/>
            <person name="Beliaev A."/>
            <person name="Bohutskyi P."/>
            <person name="Hill E.A."/>
            <person name="Rabines A."/>
            <person name="Zheng H."/>
            <person name="Allen L.Z."/>
            <person name="Kuo A."/>
            <person name="Grigoriev I.V."/>
            <person name="Allen A.E."/>
            <person name="Hazlebeck D."/>
            <person name="Allen E.E."/>
        </authorList>
    </citation>
    <scope>NUCLEOTIDE SEQUENCE</scope>
    <source>
        <strain evidence="12">Hildebrandi</strain>
    </source>
</reference>
<keyword evidence="9 10" id="KW-0472">Membrane</keyword>
<evidence type="ECO:0000313" key="12">
    <source>
        <dbReference type="EMBL" id="KAG7354842.1"/>
    </source>
</evidence>
<evidence type="ECO:0000256" key="4">
    <source>
        <dbReference type="ARBA" id="ARBA00022676"/>
    </source>
</evidence>
<keyword evidence="13" id="KW-1185">Reference proteome</keyword>
<dbReference type="GO" id="GO:0042283">
    <property type="term" value="F:dolichyl pyrophosphate Glc1Man9GlcNAc2 alpha-1,3-glucosyltransferase activity"/>
    <property type="evidence" value="ECO:0007669"/>
    <property type="project" value="TreeGrafter"/>
</dbReference>
<evidence type="ECO:0000256" key="3">
    <source>
        <dbReference type="ARBA" id="ARBA00008715"/>
    </source>
</evidence>
<dbReference type="OrthoDB" id="1689333at2759"/>
<evidence type="ECO:0000256" key="10">
    <source>
        <dbReference type="RuleBase" id="RU363110"/>
    </source>
</evidence>
<dbReference type="EC" id="2.4.1.-" evidence="10"/>